<accession>A0A1N6KBL4</accession>
<dbReference type="Gene3D" id="1.10.1740.10">
    <property type="match status" value="1"/>
</dbReference>
<dbReference type="NCBIfam" id="TIGR02937">
    <property type="entry name" value="sigma70-ECF"/>
    <property type="match status" value="1"/>
</dbReference>
<dbReference type="PANTHER" id="PTHR43133">
    <property type="entry name" value="RNA POLYMERASE ECF-TYPE SIGMA FACTO"/>
    <property type="match status" value="1"/>
</dbReference>
<evidence type="ECO:0000313" key="8">
    <source>
        <dbReference type="Proteomes" id="UP000185003"/>
    </source>
</evidence>
<protein>
    <submittedName>
        <fullName evidence="7">RNA polymerase sigma-70 factor, ECF subfamily</fullName>
    </submittedName>
</protein>
<dbReference type="GO" id="GO:0006352">
    <property type="term" value="P:DNA-templated transcription initiation"/>
    <property type="evidence" value="ECO:0007669"/>
    <property type="project" value="InterPro"/>
</dbReference>
<dbReference type="InterPro" id="IPR014284">
    <property type="entry name" value="RNA_pol_sigma-70_dom"/>
</dbReference>
<dbReference type="SUPFAM" id="SSF88946">
    <property type="entry name" value="Sigma2 domain of RNA polymerase sigma factors"/>
    <property type="match status" value="1"/>
</dbReference>
<dbReference type="RefSeq" id="WP_074242690.1">
    <property type="nucleotide sequence ID" value="NZ_FSRA01000002.1"/>
</dbReference>
<name>A0A1N6KBL4_9BACT</name>
<reference evidence="7 8" key="1">
    <citation type="submission" date="2016-11" db="EMBL/GenBank/DDBJ databases">
        <authorList>
            <person name="Jaros S."/>
            <person name="Januszkiewicz K."/>
            <person name="Wedrychowicz H."/>
        </authorList>
    </citation>
    <scope>NUCLEOTIDE SEQUENCE [LARGE SCALE GENOMIC DNA]</scope>
    <source>
        <strain evidence="7 8">DSM 24787</strain>
    </source>
</reference>
<feature type="domain" description="RNA polymerase sigma-70 region 2" evidence="5">
    <location>
        <begin position="25"/>
        <end position="90"/>
    </location>
</feature>
<dbReference type="OrthoDB" id="9798255at2"/>
<dbReference type="Pfam" id="PF04542">
    <property type="entry name" value="Sigma70_r2"/>
    <property type="match status" value="1"/>
</dbReference>
<dbReference type="AlphaFoldDB" id="A0A1N6KBL4"/>
<dbReference type="Proteomes" id="UP000185003">
    <property type="component" value="Unassembled WGS sequence"/>
</dbReference>
<dbReference type="InterPro" id="IPR013324">
    <property type="entry name" value="RNA_pol_sigma_r3/r4-like"/>
</dbReference>
<dbReference type="InterPro" id="IPR013249">
    <property type="entry name" value="RNA_pol_sigma70_r4_t2"/>
</dbReference>
<evidence type="ECO:0000256" key="1">
    <source>
        <dbReference type="ARBA" id="ARBA00010641"/>
    </source>
</evidence>
<sequence>MLFTDDVNIVEGLKQGNEVAFDEMFKRYFEILCLHAHSVLEDSEEAKDLVQELFTKLFRYNHIWTNVVDLRGYLFRCIHNSCLNALKKRKVLSERKQLYLSETFAFLKNGQTSENEILRFEENALESINNLLPDLPPQRLAAMNLVYVIGSSYEEAASLMGVSENTIKTHLRLGREYIRAKLLVRLLAIALILQYFDFNHFLPVRYAIG</sequence>
<dbReference type="InterPro" id="IPR007627">
    <property type="entry name" value="RNA_pol_sigma70_r2"/>
</dbReference>
<evidence type="ECO:0000256" key="3">
    <source>
        <dbReference type="ARBA" id="ARBA00023082"/>
    </source>
</evidence>
<gene>
    <name evidence="7" type="ORF">SAMN04488055_5466</name>
</gene>
<evidence type="ECO:0000259" key="5">
    <source>
        <dbReference type="Pfam" id="PF04542"/>
    </source>
</evidence>
<dbReference type="InterPro" id="IPR036388">
    <property type="entry name" value="WH-like_DNA-bd_sf"/>
</dbReference>
<dbReference type="InterPro" id="IPR039425">
    <property type="entry name" value="RNA_pol_sigma-70-like"/>
</dbReference>
<feature type="domain" description="RNA polymerase sigma factor 70 region 4 type 2" evidence="6">
    <location>
        <begin position="126"/>
        <end position="176"/>
    </location>
</feature>
<keyword evidence="2" id="KW-0805">Transcription regulation</keyword>
<keyword evidence="3" id="KW-0731">Sigma factor</keyword>
<evidence type="ECO:0000256" key="4">
    <source>
        <dbReference type="ARBA" id="ARBA00023163"/>
    </source>
</evidence>
<organism evidence="7 8">
    <name type="scientific">Chitinophaga niabensis</name>
    <dbReference type="NCBI Taxonomy" id="536979"/>
    <lineage>
        <taxon>Bacteria</taxon>
        <taxon>Pseudomonadati</taxon>
        <taxon>Bacteroidota</taxon>
        <taxon>Chitinophagia</taxon>
        <taxon>Chitinophagales</taxon>
        <taxon>Chitinophagaceae</taxon>
        <taxon>Chitinophaga</taxon>
    </lineage>
</organism>
<dbReference type="GO" id="GO:0003677">
    <property type="term" value="F:DNA binding"/>
    <property type="evidence" value="ECO:0007669"/>
    <property type="project" value="InterPro"/>
</dbReference>
<dbReference type="EMBL" id="FSRA01000002">
    <property type="protein sequence ID" value="SIO53716.1"/>
    <property type="molecule type" value="Genomic_DNA"/>
</dbReference>
<proteinExistence type="inferred from homology"/>
<dbReference type="InterPro" id="IPR013325">
    <property type="entry name" value="RNA_pol_sigma_r2"/>
</dbReference>
<dbReference type="Gene3D" id="1.10.10.10">
    <property type="entry name" value="Winged helix-like DNA-binding domain superfamily/Winged helix DNA-binding domain"/>
    <property type="match status" value="1"/>
</dbReference>
<dbReference type="SUPFAM" id="SSF88659">
    <property type="entry name" value="Sigma3 and sigma4 domains of RNA polymerase sigma factors"/>
    <property type="match status" value="1"/>
</dbReference>
<evidence type="ECO:0000256" key="2">
    <source>
        <dbReference type="ARBA" id="ARBA00023015"/>
    </source>
</evidence>
<keyword evidence="4" id="KW-0804">Transcription</keyword>
<dbReference type="GO" id="GO:0016987">
    <property type="term" value="F:sigma factor activity"/>
    <property type="evidence" value="ECO:0007669"/>
    <property type="project" value="UniProtKB-KW"/>
</dbReference>
<evidence type="ECO:0000313" key="7">
    <source>
        <dbReference type="EMBL" id="SIO53716.1"/>
    </source>
</evidence>
<evidence type="ECO:0000259" key="6">
    <source>
        <dbReference type="Pfam" id="PF08281"/>
    </source>
</evidence>
<dbReference type="STRING" id="536979.SAMN04488055_5466"/>
<dbReference type="Pfam" id="PF08281">
    <property type="entry name" value="Sigma70_r4_2"/>
    <property type="match status" value="1"/>
</dbReference>
<dbReference type="PANTHER" id="PTHR43133:SF46">
    <property type="entry name" value="RNA POLYMERASE SIGMA-70 FACTOR ECF SUBFAMILY"/>
    <property type="match status" value="1"/>
</dbReference>
<keyword evidence="8" id="KW-1185">Reference proteome</keyword>
<comment type="similarity">
    <text evidence="1">Belongs to the sigma-70 factor family. ECF subfamily.</text>
</comment>